<gene>
    <name evidence="2" type="ORF">RM445_31810</name>
</gene>
<keyword evidence="3" id="KW-1185">Reference proteome</keyword>
<evidence type="ECO:0000313" key="3">
    <source>
        <dbReference type="Proteomes" id="UP001183202"/>
    </source>
</evidence>
<protein>
    <submittedName>
        <fullName evidence="2">GAP family protein</fullName>
    </submittedName>
</protein>
<accession>A0ABU2NJY1</accession>
<dbReference type="InterPro" id="IPR021315">
    <property type="entry name" value="Gap/Sap"/>
</dbReference>
<keyword evidence="1" id="KW-0472">Membrane</keyword>
<keyword evidence="1" id="KW-1133">Transmembrane helix</keyword>
<evidence type="ECO:0000313" key="2">
    <source>
        <dbReference type="EMBL" id="MDT0354061.1"/>
    </source>
</evidence>
<evidence type="ECO:0000256" key="1">
    <source>
        <dbReference type="SAM" id="Phobius"/>
    </source>
</evidence>
<dbReference type="EMBL" id="JAVREJ010000070">
    <property type="protein sequence ID" value="MDT0354061.1"/>
    <property type="molecule type" value="Genomic_DNA"/>
</dbReference>
<feature type="transmembrane region" description="Helical" evidence="1">
    <location>
        <begin position="75"/>
        <end position="94"/>
    </location>
</feature>
<comment type="caution">
    <text evidence="2">The sequence shown here is derived from an EMBL/GenBank/DDBJ whole genome shotgun (WGS) entry which is preliminary data.</text>
</comment>
<feature type="transmembrane region" description="Helical" evidence="1">
    <location>
        <begin position="6"/>
        <end position="32"/>
    </location>
</feature>
<dbReference type="Proteomes" id="UP001183202">
    <property type="component" value="Unassembled WGS sequence"/>
</dbReference>
<reference evidence="3" key="1">
    <citation type="submission" date="2023-07" db="EMBL/GenBank/DDBJ databases">
        <title>30 novel species of actinomycetes from the DSMZ collection.</title>
        <authorList>
            <person name="Nouioui I."/>
        </authorList>
    </citation>
    <scope>NUCLEOTIDE SEQUENCE [LARGE SCALE GENOMIC DNA]</scope>
    <source>
        <strain evidence="3">DSM 45834</strain>
    </source>
</reference>
<name>A0ABU2NJY1_9PSEU</name>
<organism evidence="2 3">
    <name type="scientific">Pseudonocardia charpentierae</name>
    <dbReference type="NCBI Taxonomy" id="3075545"/>
    <lineage>
        <taxon>Bacteria</taxon>
        <taxon>Bacillati</taxon>
        <taxon>Actinomycetota</taxon>
        <taxon>Actinomycetes</taxon>
        <taxon>Pseudonocardiales</taxon>
        <taxon>Pseudonocardiaceae</taxon>
        <taxon>Pseudonocardia</taxon>
    </lineage>
</organism>
<sequence>MSAALLIVVAGLALLDSLNPATILGVGLILVLPSRHPVRAALAYVLGAYLTVLALGVGLYLAADAAVEVVDGGLVWVRRMAFGLAALMLLRSAIRRLRPMRRTQVVLPAWFTPWTALPLGAVVTAADLPNAFPYAIAIERLVDAGVAPSAGLAVLAGYALVYCLPCLLLLIAGAAWGDQVRHWLHKLYNRFGSAREVPRSLPAALGLGVLAAAVAGIAVTA</sequence>
<proteinExistence type="predicted"/>
<feature type="transmembrane region" description="Helical" evidence="1">
    <location>
        <begin position="197"/>
        <end position="219"/>
    </location>
</feature>
<feature type="transmembrane region" description="Helical" evidence="1">
    <location>
        <begin position="146"/>
        <end position="176"/>
    </location>
</feature>
<feature type="transmembrane region" description="Helical" evidence="1">
    <location>
        <begin position="41"/>
        <end position="63"/>
    </location>
</feature>
<keyword evidence="1" id="KW-0812">Transmembrane</keyword>
<dbReference type="RefSeq" id="WP_311560568.1">
    <property type="nucleotide sequence ID" value="NZ_JAVREJ010000070.1"/>
</dbReference>
<dbReference type="Pfam" id="PF11139">
    <property type="entry name" value="SfLAP"/>
    <property type="match status" value="1"/>
</dbReference>
<feature type="transmembrane region" description="Helical" evidence="1">
    <location>
        <begin position="106"/>
        <end position="126"/>
    </location>
</feature>